<dbReference type="GO" id="GO:0016989">
    <property type="term" value="F:sigma factor antagonist activity"/>
    <property type="evidence" value="ECO:0007669"/>
    <property type="project" value="InterPro"/>
</dbReference>
<gene>
    <name evidence="2" type="ORF">BTE48_05855</name>
</gene>
<dbReference type="AlphaFoldDB" id="A0A1T4KM38"/>
<dbReference type="InterPro" id="IPR005572">
    <property type="entry name" value="Anti-sigma_E_RseA_N"/>
</dbReference>
<accession>A0A1T4KM38</accession>
<dbReference type="SUPFAM" id="SSF89069">
    <property type="entry name" value="N-terminal, cytoplasmic domain of anti-sigmaE factor RseA"/>
    <property type="match status" value="1"/>
</dbReference>
<keyword evidence="3" id="KW-1185">Reference proteome</keyword>
<dbReference type="Pfam" id="PF03872">
    <property type="entry name" value="RseA_N"/>
    <property type="match status" value="1"/>
</dbReference>
<evidence type="ECO:0000313" key="2">
    <source>
        <dbReference type="EMBL" id="OPX56070.1"/>
    </source>
</evidence>
<proteinExistence type="predicted"/>
<evidence type="ECO:0000259" key="1">
    <source>
        <dbReference type="Pfam" id="PF03872"/>
    </source>
</evidence>
<organism evidence="2 3">
    <name type="scientific">Oceanospirillum multiglobuliferum</name>
    <dbReference type="NCBI Taxonomy" id="64969"/>
    <lineage>
        <taxon>Bacteria</taxon>
        <taxon>Pseudomonadati</taxon>
        <taxon>Pseudomonadota</taxon>
        <taxon>Gammaproteobacteria</taxon>
        <taxon>Oceanospirillales</taxon>
        <taxon>Oceanospirillaceae</taxon>
        <taxon>Oceanospirillum</taxon>
    </lineage>
</organism>
<sequence length="218" mass="24110">MSDDIHQSLSNLMDSEADELELRRVLKASQEQAEVAQTWHRYHLIRSVLHKELEQPQLFDISDRISAAIDLEDEIVLAPEQPVVQPTVSDKTKTLSFWREAGNGWLGKTAIAASVAAAVVLLMPQPSIDQPMLAKQSAAPVYQNELPRQSRVAPSSGVQLVSAGAEQANAYHLVDSQKQRQEQLIRAYLMQHSEYVSATGTHGMMPMVRVAGYQAVGQ</sequence>
<reference evidence="2 3" key="1">
    <citation type="submission" date="2017-01" db="EMBL/GenBank/DDBJ databases">
        <title>Genome Sequencing of a Marine Spirillum, Oceanospirillum multiglobuliferum ATCC 33336, from Japan.</title>
        <authorList>
            <person name="Carney J.G."/>
            <person name="Trachtenberg A.M."/>
            <person name="Rheaume B.A."/>
            <person name="Linnane J.D."/>
            <person name="Pitts N.L."/>
            <person name="Mykles D.L."/>
            <person name="Maclea K.S."/>
        </authorList>
    </citation>
    <scope>NUCLEOTIDE SEQUENCE [LARGE SCALE GENOMIC DNA]</scope>
    <source>
        <strain evidence="2 3">ATCC 33336</strain>
    </source>
</reference>
<dbReference type="EMBL" id="MTSM01000005">
    <property type="protein sequence ID" value="OPX56070.1"/>
    <property type="molecule type" value="Genomic_DNA"/>
</dbReference>
<evidence type="ECO:0000313" key="3">
    <source>
        <dbReference type="Proteomes" id="UP000191418"/>
    </source>
</evidence>
<dbReference type="Gene3D" id="1.10.10.880">
    <property type="entry name" value="Anti sigma-E protein RseA, N-terminal domain"/>
    <property type="match status" value="1"/>
</dbReference>
<dbReference type="PANTHER" id="PTHR38104">
    <property type="match status" value="1"/>
</dbReference>
<dbReference type="InterPro" id="IPR036147">
    <property type="entry name" value="Anti-sigma_E_RseA_N_sf"/>
</dbReference>
<dbReference type="InterPro" id="IPR052383">
    <property type="entry name" value="Anti-sigma-E_RseA-like"/>
</dbReference>
<dbReference type="RefSeq" id="WP_078743749.1">
    <property type="nucleotide sequence ID" value="NZ_FUXG01000001.1"/>
</dbReference>
<protein>
    <recommendedName>
        <fullName evidence="1">Anti sigma-E protein RseA N-terminal domain-containing protein</fullName>
    </recommendedName>
</protein>
<dbReference type="CDD" id="cd16328">
    <property type="entry name" value="RseA_N"/>
    <property type="match status" value="1"/>
</dbReference>
<dbReference type="STRING" id="64969.SAMN02745127_00128"/>
<comment type="caution">
    <text evidence="2">The sequence shown here is derived from an EMBL/GenBank/DDBJ whole genome shotgun (WGS) entry which is preliminary data.</text>
</comment>
<feature type="domain" description="Anti sigma-E protein RseA N-terminal" evidence="1">
    <location>
        <begin position="8"/>
        <end position="90"/>
    </location>
</feature>
<name>A0A1T4KM38_9GAMM</name>
<dbReference type="PANTHER" id="PTHR38104:SF1">
    <property type="entry name" value="ANTI-SIGMA-E FACTOR RSEA"/>
    <property type="match status" value="1"/>
</dbReference>
<dbReference type="OrthoDB" id="5734981at2"/>
<dbReference type="Proteomes" id="UP000191418">
    <property type="component" value="Unassembled WGS sequence"/>
</dbReference>